<evidence type="ECO:0000256" key="6">
    <source>
        <dbReference type="ARBA" id="ARBA00022801"/>
    </source>
</evidence>
<proteinExistence type="inferred from homology"/>
<dbReference type="GO" id="GO:0016787">
    <property type="term" value="F:hydrolase activity"/>
    <property type="evidence" value="ECO:0007669"/>
    <property type="project" value="UniProtKB-KW"/>
</dbReference>
<dbReference type="Pfam" id="PF09827">
    <property type="entry name" value="CRISPR_Cas2"/>
    <property type="match status" value="1"/>
</dbReference>
<evidence type="ECO:0000313" key="11">
    <source>
        <dbReference type="Proteomes" id="UP000316095"/>
    </source>
</evidence>
<comment type="subunit">
    <text evidence="9">Homodimer, forms a heterotetramer with a Cas1 homodimer.</text>
</comment>
<evidence type="ECO:0000256" key="7">
    <source>
        <dbReference type="ARBA" id="ARBA00022842"/>
    </source>
</evidence>
<evidence type="ECO:0000256" key="1">
    <source>
        <dbReference type="ARBA" id="ARBA00001946"/>
    </source>
</evidence>
<keyword evidence="4 9" id="KW-0479">Metal-binding</keyword>
<protein>
    <recommendedName>
        <fullName evidence="9">CRISPR-associated endoribonuclease Cas2</fullName>
        <ecNumber evidence="9">3.1.-.-</ecNumber>
    </recommendedName>
</protein>
<feature type="binding site" evidence="9">
    <location>
        <position position="8"/>
    </location>
    <ligand>
        <name>Mg(2+)</name>
        <dbReference type="ChEBI" id="CHEBI:18420"/>
        <note>catalytic</note>
    </ligand>
</feature>
<keyword evidence="11" id="KW-1185">Reference proteome</keyword>
<dbReference type="NCBIfam" id="TIGR01573">
    <property type="entry name" value="cas2"/>
    <property type="match status" value="1"/>
</dbReference>
<sequence>MQWVIAYDISSDRRRRRVTRRLEQVGFRRQKSVFEGELKQSLMQDLMQELGSEIDPATDQLTAWSMSGRARGILHAGCPRAETQKDFHIL</sequence>
<dbReference type="InterPro" id="IPR021127">
    <property type="entry name" value="CRISPR_associated_Cas2"/>
</dbReference>
<comment type="function">
    <text evidence="9">CRISPR (clustered regularly interspaced short palindromic repeat), is an adaptive immune system that provides protection against mobile genetic elements (viruses, transposable elements and conjugative plasmids). CRISPR clusters contain sequences complementary to antecedent mobile elements and target invading nucleic acids. CRISPR clusters are transcribed and processed into CRISPR RNA (crRNA). Functions as a ssRNA-specific endoribonuclease. Involved in the integration of spacer DNA into the CRISPR cassette.</text>
</comment>
<dbReference type="GO" id="GO:0051607">
    <property type="term" value="P:defense response to virus"/>
    <property type="evidence" value="ECO:0007669"/>
    <property type="project" value="UniProtKB-UniRule"/>
</dbReference>
<keyword evidence="3 9" id="KW-0540">Nuclease</keyword>
<dbReference type="GO" id="GO:0004521">
    <property type="term" value="F:RNA endonuclease activity"/>
    <property type="evidence" value="ECO:0007669"/>
    <property type="project" value="InterPro"/>
</dbReference>
<dbReference type="CDD" id="cd09725">
    <property type="entry name" value="Cas2_I_II_III"/>
    <property type="match status" value="1"/>
</dbReference>
<accession>A0A5C5XPP6</accession>
<keyword evidence="7 9" id="KW-0460">Magnesium</keyword>
<dbReference type="SUPFAM" id="SSF143430">
    <property type="entry name" value="TTP0101/SSO1404-like"/>
    <property type="match status" value="1"/>
</dbReference>
<dbReference type="InterPro" id="IPR019199">
    <property type="entry name" value="Virulence_VapD/CRISPR_Cas2"/>
</dbReference>
<comment type="similarity">
    <text evidence="2 9">Belongs to the CRISPR-associated endoribonuclease Cas2 protein family.</text>
</comment>
<dbReference type="EMBL" id="SJPG01000001">
    <property type="protein sequence ID" value="TWT63722.1"/>
    <property type="molecule type" value="Genomic_DNA"/>
</dbReference>
<dbReference type="Proteomes" id="UP000316095">
    <property type="component" value="Unassembled WGS sequence"/>
</dbReference>
<evidence type="ECO:0000256" key="5">
    <source>
        <dbReference type="ARBA" id="ARBA00022759"/>
    </source>
</evidence>
<dbReference type="PANTHER" id="PTHR34405:SF3">
    <property type="entry name" value="CRISPR-ASSOCIATED ENDORIBONUCLEASE CAS2 3"/>
    <property type="match status" value="1"/>
</dbReference>
<evidence type="ECO:0000256" key="9">
    <source>
        <dbReference type="HAMAP-Rule" id="MF_01471"/>
    </source>
</evidence>
<evidence type="ECO:0000256" key="3">
    <source>
        <dbReference type="ARBA" id="ARBA00022722"/>
    </source>
</evidence>
<comment type="caution">
    <text evidence="10">The sequence shown here is derived from an EMBL/GenBank/DDBJ whole genome shotgun (WGS) entry which is preliminary data.</text>
</comment>
<dbReference type="GO" id="GO:0046872">
    <property type="term" value="F:metal ion binding"/>
    <property type="evidence" value="ECO:0007669"/>
    <property type="project" value="UniProtKB-UniRule"/>
</dbReference>
<keyword evidence="6 9" id="KW-0378">Hydrolase</keyword>
<dbReference type="PANTHER" id="PTHR34405">
    <property type="entry name" value="CRISPR-ASSOCIATED ENDORIBONUCLEASE CAS2"/>
    <property type="match status" value="1"/>
</dbReference>
<evidence type="ECO:0000256" key="2">
    <source>
        <dbReference type="ARBA" id="ARBA00009959"/>
    </source>
</evidence>
<keyword evidence="5 9" id="KW-0255">Endonuclease</keyword>
<keyword evidence="8 9" id="KW-0051">Antiviral defense</keyword>
<dbReference type="RefSeq" id="WP_146505510.1">
    <property type="nucleotide sequence ID" value="NZ_SJPG01000001.1"/>
</dbReference>
<dbReference type="Gene3D" id="3.30.70.240">
    <property type="match status" value="1"/>
</dbReference>
<evidence type="ECO:0000313" key="10">
    <source>
        <dbReference type="EMBL" id="TWT63722.1"/>
    </source>
</evidence>
<dbReference type="EC" id="3.1.-.-" evidence="9"/>
<reference evidence="10 11" key="1">
    <citation type="submission" date="2019-02" db="EMBL/GenBank/DDBJ databases">
        <title>Deep-cultivation of Planctomycetes and their phenomic and genomic characterization uncovers novel biology.</title>
        <authorList>
            <person name="Wiegand S."/>
            <person name="Jogler M."/>
            <person name="Boedeker C."/>
            <person name="Pinto D."/>
            <person name="Vollmers J."/>
            <person name="Rivas-Marin E."/>
            <person name="Kohn T."/>
            <person name="Peeters S.H."/>
            <person name="Heuer A."/>
            <person name="Rast P."/>
            <person name="Oberbeckmann S."/>
            <person name="Bunk B."/>
            <person name="Jeske O."/>
            <person name="Meyerdierks A."/>
            <person name="Storesund J.E."/>
            <person name="Kallscheuer N."/>
            <person name="Luecker S."/>
            <person name="Lage O.M."/>
            <person name="Pohl T."/>
            <person name="Merkel B.J."/>
            <person name="Hornburger P."/>
            <person name="Mueller R.-W."/>
            <person name="Bruemmer F."/>
            <person name="Labrenz M."/>
            <person name="Spormann A.M."/>
            <person name="Op Den Camp H."/>
            <person name="Overmann J."/>
            <person name="Amann R."/>
            <person name="Jetten M.S.M."/>
            <person name="Mascher T."/>
            <person name="Medema M.H."/>
            <person name="Devos D.P."/>
            <person name="Kaster A.-K."/>
            <person name="Ovreas L."/>
            <person name="Rohde M."/>
            <person name="Galperin M.Y."/>
            <person name="Jogler C."/>
        </authorList>
    </citation>
    <scope>NUCLEOTIDE SEQUENCE [LARGE SCALE GENOMIC DNA]</scope>
    <source>
        <strain evidence="10 11">Pan54</strain>
    </source>
</reference>
<gene>
    <name evidence="9" type="primary">cas2</name>
    <name evidence="10" type="ORF">Pan54_44800</name>
</gene>
<dbReference type="OrthoDB" id="9798176at2"/>
<comment type="cofactor">
    <cofactor evidence="1 9">
        <name>Mg(2+)</name>
        <dbReference type="ChEBI" id="CHEBI:18420"/>
    </cofactor>
</comment>
<evidence type="ECO:0000256" key="8">
    <source>
        <dbReference type="ARBA" id="ARBA00023118"/>
    </source>
</evidence>
<dbReference type="GO" id="GO:0043571">
    <property type="term" value="P:maintenance of CRISPR repeat elements"/>
    <property type="evidence" value="ECO:0007669"/>
    <property type="project" value="UniProtKB-UniRule"/>
</dbReference>
<evidence type="ECO:0000256" key="4">
    <source>
        <dbReference type="ARBA" id="ARBA00022723"/>
    </source>
</evidence>
<organism evidence="10 11">
    <name type="scientific">Rubinisphaera italica</name>
    <dbReference type="NCBI Taxonomy" id="2527969"/>
    <lineage>
        <taxon>Bacteria</taxon>
        <taxon>Pseudomonadati</taxon>
        <taxon>Planctomycetota</taxon>
        <taxon>Planctomycetia</taxon>
        <taxon>Planctomycetales</taxon>
        <taxon>Planctomycetaceae</taxon>
        <taxon>Rubinisphaera</taxon>
    </lineage>
</organism>
<dbReference type="AlphaFoldDB" id="A0A5C5XPP6"/>
<dbReference type="HAMAP" id="MF_01471">
    <property type="entry name" value="Cas2"/>
    <property type="match status" value="1"/>
</dbReference>
<name>A0A5C5XPP6_9PLAN</name>